<feature type="region of interest" description="Disordered" evidence="1">
    <location>
        <begin position="470"/>
        <end position="556"/>
    </location>
</feature>
<proteinExistence type="predicted"/>
<accession>A0A2S2P709</accession>
<feature type="transmembrane region" description="Helical" evidence="2">
    <location>
        <begin position="6"/>
        <end position="36"/>
    </location>
</feature>
<reference evidence="3" key="1">
    <citation type="submission" date="2018-04" db="EMBL/GenBank/DDBJ databases">
        <title>Transcriptome of Schizaphis graminum biotype I.</title>
        <authorList>
            <person name="Scully E.D."/>
            <person name="Geib S.M."/>
            <person name="Palmer N.A."/>
            <person name="Koch K."/>
            <person name="Bradshaw J."/>
            <person name="Heng-Moss T."/>
            <person name="Sarath G."/>
        </authorList>
    </citation>
    <scope>NUCLEOTIDE SEQUENCE</scope>
</reference>
<name>A0A2S2P709_SCHGA</name>
<evidence type="ECO:0000313" key="3">
    <source>
        <dbReference type="EMBL" id="MBY25239.1"/>
    </source>
</evidence>
<feature type="compositionally biased region" description="Polar residues" evidence="1">
    <location>
        <begin position="541"/>
        <end position="550"/>
    </location>
</feature>
<keyword evidence="2" id="KW-0812">Transmembrane</keyword>
<gene>
    <name evidence="3" type="ORF">g.23403</name>
</gene>
<protein>
    <submittedName>
        <fullName evidence="3">Uncharacterized protein</fullName>
    </submittedName>
</protein>
<evidence type="ECO:0000256" key="2">
    <source>
        <dbReference type="SAM" id="Phobius"/>
    </source>
</evidence>
<evidence type="ECO:0000256" key="1">
    <source>
        <dbReference type="SAM" id="MobiDB-lite"/>
    </source>
</evidence>
<dbReference type="AlphaFoldDB" id="A0A2S2P709"/>
<sequence length="556" mass="62960">MRSFSFIWCIFLMIYFHMFYNFTQVTCTVLFCFCFFTQIESRLSSRYSYDFHPKFQNNNYTSDNYTPYNQNNCTLDNNYTYNSNTSNNYFPTHDPPKEEHYDFIDPWDEYLVGKVEQIHYEVEKENVDGDRHLVEVYSNNYCEQGVENNYCINNFHTEEQTRDCSFQNNLVEECNTFGNDEQNREYFEEVREFNEQKQVQMPEPDRPISDKQNPACSDDIPNNPISSLSVINCRPDSPTHCEVPKDQICHIDGGLAGQFARVSLGEKTIEQKALEDFLRRQSWEQGNMDYLGKDSFSNIWSKINETLGSTPEVNIETAAVKTSIPPEVVHTEEPKPLKSALKKTSTTIPPVSSEIEIDSSDPAVKQLEKLDLSKDILKELKTPDTPTVTAPTPPTTPATIAQEIIKPVVVPVEVPVESVKETIKSDVLIKESQELLELKSTKPEAELAKELPISEACTLKSVEQELPIPELVDPIKETPSSVTGTEPIVEESSKSPVPKTDEPVKCVSQSVETAQATQTSVDNSTPLVSNDPPVAPKRTNKGSQNVSKNAKSPEKK</sequence>
<keyword evidence="2" id="KW-0472">Membrane</keyword>
<dbReference type="EMBL" id="GGMR01012620">
    <property type="protein sequence ID" value="MBY25239.1"/>
    <property type="molecule type" value="Transcribed_RNA"/>
</dbReference>
<feature type="compositionally biased region" description="Polar residues" evidence="1">
    <location>
        <begin position="507"/>
        <end position="528"/>
    </location>
</feature>
<keyword evidence="2" id="KW-1133">Transmembrane helix</keyword>
<organism evidence="3">
    <name type="scientific">Schizaphis graminum</name>
    <name type="common">Green bug aphid</name>
    <dbReference type="NCBI Taxonomy" id="13262"/>
    <lineage>
        <taxon>Eukaryota</taxon>
        <taxon>Metazoa</taxon>
        <taxon>Ecdysozoa</taxon>
        <taxon>Arthropoda</taxon>
        <taxon>Hexapoda</taxon>
        <taxon>Insecta</taxon>
        <taxon>Pterygota</taxon>
        <taxon>Neoptera</taxon>
        <taxon>Paraneoptera</taxon>
        <taxon>Hemiptera</taxon>
        <taxon>Sternorrhyncha</taxon>
        <taxon>Aphidomorpha</taxon>
        <taxon>Aphidoidea</taxon>
        <taxon>Aphididae</taxon>
        <taxon>Aphidini</taxon>
        <taxon>Schizaphis</taxon>
    </lineage>
</organism>